<dbReference type="EC" id="5.2.1.8" evidence="10"/>
<dbReference type="AlphaFoldDB" id="A0A128ED99"/>
<dbReference type="PANTHER" id="PTHR47861:SF3">
    <property type="entry name" value="FKBP-TYPE PEPTIDYL-PROLYL CIS-TRANS ISOMERASE SLYD"/>
    <property type="match status" value="1"/>
</dbReference>
<dbReference type="GO" id="GO:0003755">
    <property type="term" value="F:peptidyl-prolyl cis-trans isomerase activity"/>
    <property type="evidence" value="ECO:0007669"/>
    <property type="project" value="UniProtKB-UniRule"/>
</dbReference>
<evidence type="ECO:0000256" key="4">
    <source>
        <dbReference type="ARBA" id="ARBA00022490"/>
    </source>
</evidence>
<dbReference type="PROSITE" id="PS50059">
    <property type="entry name" value="FKBP_PPIASE"/>
    <property type="match status" value="1"/>
</dbReference>
<evidence type="ECO:0000256" key="7">
    <source>
        <dbReference type="ARBA" id="ARBA00023235"/>
    </source>
</evidence>
<name>A0A128ED99_9BACT</name>
<feature type="coiled-coil region" evidence="11">
    <location>
        <begin position="34"/>
        <end position="61"/>
    </location>
</feature>
<dbReference type="SUPFAM" id="SSF54534">
    <property type="entry name" value="FKBP-like"/>
    <property type="match status" value="1"/>
</dbReference>
<dbReference type="InterPro" id="IPR046357">
    <property type="entry name" value="PPIase_dom_sf"/>
</dbReference>
<evidence type="ECO:0000256" key="11">
    <source>
        <dbReference type="SAM" id="Coils"/>
    </source>
</evidence>
<evidence type="ECO:0000259" key="12">
    <source>
        <dbReference type="PROSITE" id="PS50059"/>
    </source>
</evidence>
<dbReference type="Gene3D" id="3.10.50.40">
    <property type="match status" value="1"/>
</dbReference>
<dbReference type="InterPro" id="IPR001179">
    <property type="entry name" value="PPIase_FKBP_dom"/>
</dbReference>
<comment type="subcellular location">
    <subcellularLocation>
        <location evidence="2">Cytoplasm</location>
    </subcellularLocation>
</comment>
<evidence type="ECO:0000256" key="9">
    <source>
        <dbReference type="PROSITE-ProRule" id="PRU00277"/>
    </source>
</evidence>
<dbReference type="Pfam" id="PF00254">
    <property type="entry name" value="FKBP_C"/>
    <property type="match status" value="1"/>
</dbReference>
<keyword evidence="14" id="KW-1185">Reference proteome</keyword>
<gene>
    <name evidence="13" type="primary">slyD</name>
    <name evidence="13" type="ORF">ERS672216_00013</name>
</gene>
<evidence type="ECO:0000313" key="13">
    <source>
        <dbReference type="EMBL" id="CZE45750.1"/>
    </source>
</evidence>
<accession>A0A128ED99</accession>
<keyword evidence="5 9" id="KW-0697">Rotamase</keyword>
<sequence>MANNRVITMFYELKDANSGELLETNWDKEPISFVTGLGQILQKLEDDVVNLENNDEKTIKIEAKEGIGEYNNEAVQSLPKEQFAGIELVEGMELFGQGEDGSTARVIVKAIGDEEVMIDFNHPYAGKDLEFKVKIVENREADADEAASGVVAGAASCACGNGGGHHHGEEGGCCGGHGHHSDEDECCGGEHHGQNGGCCGKHKA</sequence>
<dbReference type="GO" id="GO:0042026">
    <property type="term" value="P:protein refolding"/>
    <property type="evidence" value="ECO:0007669"/>
    <property type="project" value="UniProtKB-ARBA"/>
</dbReference>
<organism evidence="13 14">
    <name type="scientific">Campylobacter geochelonis</name>
    <dbReference type="NCBI Taxonomy" id="1780362"/>
    <lineage>
        <taxon>Bacteria</taxon>
        <taxon>Pseudomonadati</taxon>
        <taxon>Campylobacterota</taxon>
        <taxon>Epsilonproteobacteria</taxon>
        <taxon>Campylobacterales</taxon>
        <taxon>Campylobacteraceae</taxon>
        <taxon>Campylobacter</taxon>
    </lineage>
</organism>
<evidence type="ECO:0000313" key="14">
    <source>
        <dbReference type="Proteomes" id="UP000069632"/>
    </source>
</evidence>
<evidence type="ECO:0000256" key="1">
    <source>
        <dbReference type="ARBA" id="ARBA00000971"/>
    </source>
</evidence>
<dbReference type="PANTHER" id="PTHR47861">
    <property type="entry name" value="FKBP-TYPE PEPTIDYL-PROLYL CIS-TRANS ISOMERASE SLYD"/>
    <property type="match status" value="1"/>
</dbReference>
<dbReference type="GO" id="GO:0005737">
    <property type="term" value="C:cytoplasm"/>
    <property type="evidence" value="ECO:0007669"/>
    <property type="project" value="UniProtKB-SubCell"/>
</dbReference>
<keyword evidence="11" id="KW-0175">Coiled coil</keyword>
<evidence type="ECO:0000256" key="6">
    <source>
        <dbReference type="ARBA" id="ARBA00023186"/>
    </source>
</evidence>
<dbReference type="Gene3D" id="2.40.10.330">
    <property type="match status" value="1"/>
</dbReference>
<evidence type="ECO:0000256" key="2">
    <source>
        <dbReference type="ARBA" id="ARBA00004496"/>
    </source>
</evidence>
<proteinExistence type="inferred from homology"/>
<dbReference type="EMBL" id="FIZP01000001">
    <property type="protein sequence ID" value="CZE45750.1"/>
    <property type="molecule type" value="Genomic_DNA"/>
</dbReference>
<evidence type="ECO:0000256" key="5">
    <source>
        <dbReference type="ARBA" id="ARBA00023110"/>
    </source>
</evidence>
<feature type="domain" description="PPIase FKBP-type" evidence="12">
    <location>
        <begin position="4"/>
        <end position="79"/>
    </location>
</feature>
<dbReference type="RefSeq" id="WP_075493540.1">
    <property type="nucleotide sequence ID" value="NZ_CP053844.1"/>
</dbReference>
<dbReference type="Proteomes" id="UP000069632">
    <property type="component" value="Unassembled WGS sequence"/>
</dbReference>
<comment type="catalytic activity">
    <reaction evidence="1 9 10">
        <text>[protein]-peptidylproline (omega=180) = [protein]-peptidylproline (omega=0)</text>
        <dbReference type="Rhea" id="RHEA:16237"/>
        <dbReference type="Rhea" id="RHEA-COMP:10747"/>
        <dbReference type="Rhea" id="RHEA-COMP:10748"/>
        <dbReference type="ChEBI" id="CHEBI:83833"/>
        <dbReference type="ChEBI" id="CHEBI:83834"/>
        <dbReference type="EC" id="5.2.1.8"/>
    </reaction>
</comment>
<evidence type="ECO:0000256" key="8">
    <source>
        <dbReference type="ARBA" id="ARBA00037071"/>
    </source>
</evidence>
<keyword evidence="7 9" id="KW-0413">Isomerase</keyword>
<keyword evidence="4" id="KW-0963">Cytoplasm</keyword>
<comment type="function">
    <text evidence="8">Also involved in hydrogenase metallocenter assembly, probably by participating in the nickel insertion step. This function in hydrogenase biosynthesis requires chaperone activity and the presence of the metal-binding domain, but not PPIase activity.</text>
</comment>
<comment type="similarity">
    <text evidence="3 10">Belongs to the FKBP-type PPIase family.</text>
</comment>
<dbReference type="InterPro" id="IPR048261">
    <property type="entry name" value="SlpA/SlyD-like_ins_sf"/>
</dbReference>
<evidence type="ECO:0000256" key="10">
    <source>
        <dbReference type="RuleBase" id="RU003915"/>
    </source>
</evidence>
<reference evidence="13 14" key="1">
    <citation type="submission" date="2016-02" db="EMBL/GenBank/DDBJ databases">
        <authorList>
            <consortium name="Pathogen Informatics"/>
        </authorList>
    </citation>
    <scope>NUCLEOTIDE SEQUENCE [LARGE SCALE GENOMIC DNA]</scope>
    <source>
        <strain evidence="13 14">RC20</strain>
    </source>
</reference>
<dbReference type="OrthoDB" id="9808891at2"/>
<keyword evidence="6" id="KW-0143">Chaperone</keyword>
<protein>
    <recommendedName>
        <fullName evidence="10">Peptidyl-prolyl cis-trans isomerase</fullName>
        <ecNumber evidence="10">5.2.1.8</ecNumber>
    </recommendedName>
</protein>
<evidence type="ECO:0000256" key="3">
    <source>
        <dbReference type="ARBA" id="ARBA00006577"/>
    </source>
</evidence>